<dbReference type="InterPro" id="IPR036641">
    <property type="entry name" value="HPT_dom_sf"/>
</dbReference>
<dbReference type="SMART" id="SM00448">
    <property type="entry name" value="REC"/>
    <property type="match status" value="1"/>
</dbReference>
<dbReference type="InterPro" id="IPR008207">
    <property type="entry name" value="Sig_transdc_His_kin_Hpt_dom"/>
</dbReference>
<evidence type="ECO:0000256" key="1">
    <source>
        <dbReference type="ARBA" id="ARBA00004651"/>
    </source>
</evidence>
<keyword evidence="9" id="KW-0472">Membrane</keyword>
<evidence type="ECO:0000256" key="11">
    <source>
        <dbReference type="PROSITE-ProRule" id="PRU00169"/>
    </source>
</evidence>
<evidence type="ECO:0000256" key="5">
    <source>
        <dbReference type="ARBA" id="ARBA00022741"/>
    </source>
</evidence>
<evidence type="ECO:0000256" key="9">
    <source>
        <dbReference type="ARBA" id="ARBA00023136"/>
    </source>
</evidence>
<evidence type="ECO:0000256" key="3">
    <source>
        <dbReference type="ARBA" id="ARBA00022553"/>
    </source>
</evidence>
<evidence type="ECO:0000256" key="10">
    <source>
        <dbReference type="PROSITE-ProRule" id="PRU00110"/>
    </source>
</evidence>
<feature type="domain" description="Response regulatory" evidence="12">
    <location>
        <begin position="100"/>
        <end position="229"/>
    </location>
</feature>
<dbReference type="PANTHER" id="PTHR45339">
    <property type="entry name" value="HYBRID SIGNAL TRANSDUCTION HISTIDINE KINASE J"/>
    <property type="match status" value="1"/>
</dbReference>
<dbReference type="SUPFAM" id="SSF47226">
    <property type="entry name" value="Histidine-containing phosphotransfer domain, HPT domain"/>
    <property type="match status" value="1"/>
</dbReference>
<feature type="modified residue" description="Phosphohistidine" evidence="10">
    <location>
        <position position="300"/>
    </location>
</feature>
<proteinExistence type="predicted"/>
<dbReference type="Gene3D" id="1.20.120.160">
    <property type="entry name" value="HPT domain"/>
    <property type="match status" value="1"/>
</dbReference>
<name>A0ABT0XXP7_9ACTN</name>
<feature type="domain" description="HPt" evidence="13">
    <location>
        <begin position="261"/>
        <end position="354"/>
    </location>
</feature>
<dbReference type="InterPro" id="IPR001789">
    <property type="entry name" value="Sig_transdc_resp-reg_receiver"/>
</dbReference>
<evidence type="ECO:0000256" key="4">
    <source>
        <dbReference type="ARBA" id="ARBA00022692"/>
    </source>
</evidence>
<feature type="modified residue" description="4-aspartylphosphate" evidence="11">
    <location>
        <position position="149"/>
    </location>
</feature>
<dbReference type="Pfam" id="PF00072">
    <property type="entry name" value="Response_reg"/>
    <property type="match status" value="1"/>
</dbReference>
<sequence>SIDGSTSVSRTARNHRFTRVIPNRLPFLAEISSLPIVLMSVTVPPAPTEAAKFGIAATITKPIQQSQLYDCLMQAVAGQQTDVSAHAADVGSPEPANGHRLLLAEDNETNQIVAVGVLHELGYQVDIAADGQQALDLLNRNAYRAVIMDCQMPNMDGYEAAREIRRREADTTPLDDPSDDGPPPRIPIIAMTAAALKDDRDRCYAAGMDDYLSKPFEPADLASTIRRWVDDASPAGPDRPIADPGDADITDRLTQLREHLPPASIDRLTASFLRDGLRCIADLRTASEQADADAVARTAHTLKGAASSIGAGALAALCQSLEEQATGAGLEDPGEAIARLEAQYEHTRDLLQSITSSTASH</sequence>
<comment type="caution">
    <text evidence="14">The sequence shown here is derived from an EMBL/GenBank/DDBJ whole genome shotgun (WGS) entry which is preliminary data.</text>
</comment>
<feature type="non-terminal residue" evidence="14">
    <location>
        <position position="1"/>
    </location>
</feature>
<dbReference type="Pfam" id="PF01627">
    <property type="entry name" value="Hpt"/>
    <property type="match status" value="1"/>
</dbReference>
<keyword evidence="3 11" id="KW-0597">Phosphoprotein</keyword>
<evidence type="ECO:0000259" key="12">
    <source>
        <dbReference type="PROSITE" id="PS50110"/>
    </source>
</evidence>
<dbReference type="Proteomes" id="UP001523216">
    <property type="component" value="Unassembled WGS sequence"/>
</dbReference>
<dbReference type="CDD" id="cd00088">
    <property type="entry name" value="HPT"/>
    <property type="match status" value="1"/>
</dbReference>
<dbReference type="CDD" id="cd17546">
    <property type="entry name" value="REC_hyHK_CKI1_RcsC-like"/>
    <property type="match status" value="1"/>
</dbReference>
<keyword evidence="6" id="KW-0067">ATP-binding</keyword>
<keyword evidence="8" id="KW-0902">Two-component regulatory system</keyword>
<dbReference type="PROSITE" id="PS50894">
    <property type="entry name" value="HPT"/>
    <property type="match status" value="1"/>
</dbReference>
<dbReference type="InterPro" id="IPR011006">
    <property type="entry name" value="CheY-like_superfamily"/>
</dbReference>
<dbReference type="RefSeq" id="WP_251798387.1">
    <property type="nucleotide sequence ID" value="NZ_JAMQOL010000015.1"/>
</dbReference>
<keyword evidence="7" id="KW-1133">Transmembrane helix</keyword>
<comment type="subcellular location">
    <subcellularLocation>
        <location evidence="1">Cell membrane</location>
        <topology evidence="1">Multi-pass membrane protein</topology>
    </subcellularLocation>
</comment>
<dbReference type="PROSITE" id="PS50110">
    <property type="entry name" value="RESPONSE_REGULATORY"/>
    <property type="match status" value="1"/>
</dbReference>
<evidence type="ECO:0000256" key="8">
    <source>
        <dbReference type="ARBA" id="ARBA00023012"/>
    </source>
</evidence>
<keyword evidence="15" id="KW-1185">Reference proteome</keyword>
<evidence type="ECO:0000256" key="6">
    <source>
        <dbReference type="ARBA" id="ARBA00022840"/>
    </source>
</evidence>
<evidence type="ECO:0000313" key="14">
    <source>
        <dbReference type="EMBL" id="MCM4078561.1"/>
    </source>
</evidence>
<dbReference type="SUPFAM" id="SSF52172">
    <property type="entry name" value="CheY-like"/>
    <property type="match status" value="1"/>
</dbReference>
<dbReference type="PANTHER" id="PTHR45339:SF1">
    <property type="entry name" value="HYBRID SIGNAL TRANSDUCTION HISTIDINE KINASE J"/>
    <property type="match status" value="1"/>
</dbReference>
<reference evidence="14 15" key="1">
    <citation type="submission" date="2022-06" db="EMBL/GenBank/DDBJ databases">
        <title>Actinoplanes abujensis sp. nov., isolated from Nigerian arid soil.</title>
        <authorList>
            <person name="Ding P."/>
        </authorList>
    </citation>
    <scope>NUCLEOTIDE SEQUENCE [LARGE SCALE GENOMIC DNA]</scope>
    <source>
        <strain evidence="15">TRM88002</strain>
    </source>
</reference>
<evidence type="ECO:0000259" key="13">
    <source>
        <dbReference type="PROSITE" id="PS50894"/>
    </source>
</evidence>
<protein>
    <submittedName>
        <fullName evidence="14">Response regulator</fullName>
    </submittedName>
</protein>
<organism evidence="14 15">
    <name type="scientific">Paractinoplanes hotanensis</name>
    <dbReference type="NCBI Taxonomy" id="2906497"/>
    <lineage>
        <taxon>Bacteria</taxon>
        <taxon>Bacillati</taxon>
        <taxon>Actinomycetota</taxon>
        <taxon>Actinomycetes</taxon>
        <taxon>Micromonosporales</taxon>
        <taxon>Micromonosporaceae</taxon>
        <taxon>Paractinoplanes</taxon>
    </lineage>
</organism>
<accession>A0ABT0XXP7</accession>
<evidence type="ECO:0000313" key="15">
    <source>
        <dbReference type="Proteomes" id="UP001523216"/>
    </source>
</evidence>
<dbReference type="Gene3D" id="3.40.50.2300">
    <property type="match status" value="1"/>
</dbReference>
<keyword evidence="4" id="KW-0812">Transmembrane</keyword>
<gene>
    <name evidence="14" type="ORF">LXN57_13380</name>
</gene>
<dbReference type="EMBL" id="JAMQOL010000015">
    <property type="protein sequence ID" value="MCM4078561.1"/>
    <property type="molecule type" value="Genomic_DNA"/>
</dbReference>
<dbReference type="SMART" id="SM00073">
    <property type="entry name" value="HPT"/>
    <property type="match status" value="1"/>
</dbReference>
<evidence type="ECO:0000256" key="2">
    <source>
        <dbReference type="ARBA" id="ARBA00022475"/>
    </source>
</evidence>
<keyword evidence="2" id="KW-1003">Cell membrane</keyword>
<evidence type="ECO:0000256" key="7">
    <source>
        <dbReference type="ARBA" id="ARBA00022989"/>
    </source>
</evidence>
<keyword evidence="5" id="KW-0547">Nucleotide-binding</keyword>